<proteinExistence type="predicted"/>
<dbReference type="RefSeq" id="WP_380551335.1">
    <property type="nucleotide sequence ID" value="NZ_JBHEZY010000003.1"/>
</dbReference>
<reference evidence="2 3" key="1">
    <citation type="submission" date="2024-09" db="EMBL/GenBank/DDBJ databases">
        <authorList>
            <person name="Lee S.D."/>
        </authorList>
    </citation>
    <scope>NUCLEOTIDE SEQUENCE [LARGE SCALE GENOMIC DNA]</scope>
    <source>
        <strain evidence="2 3">N1-3</strain>
    </source>
</reference>
<dbReference type="Proteomes" id="UP001592530">
    <property type="component" value="Unassembled WGS sequence"/>
</dbReference>
<organism evidence="2 3">
    <name type="scientific">Streptacidiphilus alkalitolerans</name>
    <dbReference type="NCBI Taxonomy" id="3342712"/>
    <lineage>
        <taxon>Bacteria</taxon>
        <taxon>Bacillati</taxon>
        <taxon>Actinomycetota</taxon>
        <taxon>Actinomycetes</taxon>
        <taxon>Kitasatosporales</taxon>
        <taxon>Streptomycetaceae</taxon>
        <taxon>Streptacidiphilus</taxon>
    </lineage>
</organism>
<protein>
    <recommendedName>
        <fullName evidence="4">YCII-related domain-containing protein</fullName>
    </recommendedName>
</protein>
<feature type="region of interest" description="Disordered" evidence="1">
    <location>
        <begin position="106"/>
        <end position="129"/>
    </location>
</feature>
<evidence type="ECO:0008006" key="4">
    <source>
        <dbReference type="Google" id="ProtNLM"/>
    </source>
</evidence>
<evidence type="ECO:0000256" key="1">
    <source>
        <dbReference type="SAM" id="MobiDB-lite"/>
    </source>
</evidence>
<dbReference type="EMBL" id="JBHEZY010000003">
    <property type="protein sequence ID" value="MFC1431115.1"/>
    <property type="molecule type" value="Genomic_DNA"/>
</dbReference>
<accession>A0ABV6WYJ2</accession>
<evidence type="ECO:0000313" key="2">
    <source>
        <dbReference type="EMBL" id="MFC1431115.1"/>
    </source>
</evidence>
<gene>
    <name evidence="2" type="ORF">ACEZDB_10685</name>
</gene>
<name>A0ABV6WYJ2_9ACTN</name>
<sequence length="129" mass="13868">MYLIHLQLGSPGLCDLPEQTAAWVYSAAGSDEGVEHVSLHADARPYPVLGMYLLAESLEQAEARAAAVCRRALAVRPELRGWVLGEVRAPLVAPFYEALLDVNPGRDGSGQGRFRPADLSSTPADLRGK</sequence>
<comment type="caution">
    <text evidence="2">The sequence shown here is derived from an EMBL/GenBank/DDBJ whole genome shotgun (WGS) entry which is preliminary data.</text>
</comment>
<evidence type="ECO:0000313" key="3">
    <source>
        <dbReference type="Proteomes" id="UP001592530"/>
    </source>
</evidence>